<evidence type="ECO:0000259" key="1">
    <source>
        <dbReference type="Pfam" id="PF13320"/>
    </source>
</evidence>
<gene>
    <name evidence="2" type="ORF">LCGC14_2454760</name>
</gene>
<accession>A0A0F9E8W1</accession>
<evidence type="ECO:0000313" key="2">
    <source>
        <dbReference type="EMBL" id="KKL20508.1"/>
    </source>
</evidence>
<dbReference type="InterPro" id="IPR025150">
    <property type="entry name" value="GH123_cat"/>
</dbReference>
<sequence length="226" mass="25837">MRYFAELLWRGTGKGWFRYRVDGGYSDEAMETLCNHVDLWVCHSIGYDAEKMAKYRARGVEPWFYGPMIYERRANSACGSNTFIDLDLLTCRGIGWAAWKHRSGYCQWEFDWSGEEAWTEALNYRKGNNAFNGSGQFIYRGSFIGSKDPVPSIRMKAHRRGFQDYEYFWLLREAGRGAEADRIVDSIIHTTPFGTASVGNTEIWKNDPEAWDAARCQAGELLAGGA</sequence>
<dbReference type="EMBL" id="LAZR01038072">
    <property type="protein sequence ID" value="KKL20508.1"/>
    <property type="molecule type" value="Genomic_DNA"/>
</dbReference>
<reference evidence="2" key="1">
    <citation type="journal article" date="2015" name="Nature">
        <title>Complex archaea that bridge the gap between prokaryotes and eukaryotes.</title>
        <authorList>
            <person name="Spang A."/>
            <person name="Saw J.H."/>
            <person name="Jorgensen S.L."/>
            <person name="Zaremba-Niedzwiedzka K."/>
            <person name="Martijn J."/>
            <person name="Lind A.E."/>
            <person name="van Eijk R."/>
            <person name="Schleper C."/>
            <person name="Guy L."/>
            <person name="Ettema T.J."/>
        </authorList>
    </citation>
    <scope>NUCLEOTIDE SEQUENCE</scope>
</reference>
<dbReference type="AlphaFoldDB" id="A0A0F9E8W1"/>
<protein>
    <recommendedName>
        <fullName evidence="1">Glycoside hydrolase 123 catalytic domain-containing protein</fullName>
    </recommendedName>
</protein>
<name>A0A0F9E8W1_9ZZZZ</name>
<proteinExistence type="predicted"/>
<organism evidence="2">
    <name type="scientific">marine sediment metagenome</name>
    <dbReference type="NCBI Taxonomy" id="412755"/>
    <lineage>
        <taxon>unclassified sequences</taxon>
        <taxon>metagenomes</taxon>
        <taxon>ecological metagenomes</taxon>
    </lineage>
</organism>
<dbReference type="Pfam" id="PF13320">
    <property type="entry name" value="GH123_cat"/>
    <property type="match status" value="1"/>
</dbReference>
<feature type="domain" description="Glycoside hydrolase 123 catalytic" evidence="1">
    <location>
        <begin position="46"/>
        <end position="168"/>
    </location>
</feature>
<comment type="caution">
    <text evidence="2">The sequence shown here is derived from an EMBL/GenBank/DDBJ whole genome shotgun (WGS) entry which is preliminary data.</text>
</comment>